<feature type="signal peptide" evidence="6">
    <location>
        <begin position="1"/>
        <end position="18"/>
    </location>
</feature>
<keyword evidence="4" id="KW-0521">NADP</keyword>
<dbReference type="Gene3D" id="3.50.50.60">
    <property type="entry name" value="FAD/NAD(P)-binding domain"/>
    <property type="match status" value="1"/>
</dbReference>
<dbReference type="SUPFAM" id="SSF51971">
    <property type="entry name" value="Nucleotide-binding domain"/>
    <property type="match status" value="1"/>
</dbReference>
<evidence type="ECO:0000256" key="3">
    <source>
        <dbReference type="ARBA" id="ARBA00022827"/>
    </source>
</evidence>
<evidence type="ECO:0008006" key="9">
    <source>
        <dbReference type="Google" id="ProtNLM"/>
    </source>
</evidence>
<evidence type="ECO:0000256" key="4">
    <source>
        <dbReference type="ARBA" id="ARBA00022857"/>
    </source>
</evidence>
<feature type="chain" id="PRO_5034198485" description="FAD/NAD(P)-binding domain-containing protein" evidence="6">
    <location>
        <begin position="19"/>
        <end position="298"/>
    </location>
</feature>
<keyword evidence="2" id="KW-0285">Flavoprotein</keyword>
<dbReference type="PANTHER" id="PTHR48467">
    <property type="entry name" value="GLUTAMATE SYNTHASE 1 [NADH], CHLOROPLASTIC-LIKE"/>
    <property type="match status" value="1"/>
</dbReference>
<dbReference type="AlphaFoldDB" id="A0A8H7ZLX6"/>
<evidence type="ECO:0000256" key="1">
    <source>
        <dbReference type="ARBA" id="ARBA00001974"/>
    </source>
</evidence>
<dbReference type="EMBL" id="JAEFCI010013395">
    <property type="protein sequence ID" value="KAG5455432.1"/>
    <property type="molecule type" value="Genomic_DNA"/>
</dbReference>
<dbReference type="PRINTS" id="PR00419">
    <property type="entry name" value="ADXRDTASE"/>
</dbReference>
<dbReference type="Proteomes" id="UP000673691">
    <property type="component" value="Unassembled WGS sequence"/>
</dbReference>
<comment type="cofactor">
    <cofactor evidence="1">
        <name>FAD</name>
        <dbReference type="ChEBI" id="CHEBI:57692"/>
    </cofactor>
</comment>
<evidence type="ECO:0000313" key="8">
    <source>
        <dbReference type="Proteomes" id="UP000673691"/>
    </source>
</evidence>
<reference evidence="7 8" key="1">
    <citation type="journal article" name="Sci. Rep.">
        <title>Genome-scale phylogenetic analyses confirm Olpidium as the closest living zoosporic fungus to the non-flagellated, terrestrial fungi.</title>
        <authorList>
            <person name="Chang Y."/>
            <person name="Rochon D."/>
            <person name="Sekimoto S."/>
            <person name="Wang Y."/>
            <person name="Chovatia M."/>
            <person name="Sandor L."/>
            <person name="Salamov A."/>
            <person name="Grigoriev I.V."/>
            <person name="Stajich J.E."/>
            <person name="Spatafora J.W."/>
        </authorList>
    </citation>
    <scope>NUCLEOTIDE SEQUENCE [LARGE SCALE GENOMIC DNA]</scope>
    <source>
        <strain evidence="7">S191</strain>
    </source>
</reference>
<feature type="non-terminal residue" evidence="7">
    <location>
        <position position="298"/>
    </location>
</feature>
<evidence type="ECO:0000256" key="6">
    <source>
        <dbReference type="SAM" id="SignalP"/>
    </source>
</evidence>
<dbReference type="PANTHER" id="PTHR48467:SF1">
    <property type="entry name" value="GLUTAMATE SYNTHASE 1 [NADH], CHLOROPLASTIC-LIKE"/>
    <property type="match status" value="1"/>
</dbReference>
<evidence type="ECO:0000256" key="2">
    <source>
        <dbReference type="ARBA" id="ARBA00022630"/>
    </source>
</evidence>
<name>A0A8H7ZLX6_9FUNG</name>
<keyword evidence="5" id="KW-0560">Oxidoreductase</keyword>
<dbReference type="Pfam" id="PF13450">
    <property type="entry name" value="NAD_binding_8"/>
    <property type="match status" value="1"/>
</dbReference>
<comment type="caution">
    <text evidence="7">The sequence shown here is derived from an EMBL/GenBank/DDBJ whole genome shotgun (WGS) entry which is preliminary data.</text>
</comment>
<sequence length="298" mass="32118">MAAVRGSFLCVLRGLARAVAFTYGDTGVPAGFAAGGTALVMGSPGRATRAGRTWTPHMPDKPSFRAQRVPRVCNSHVGFLAAHSARVGLARGWPRSPQRFYSSGASAATAPAPRVAIVGSGPAGFYTAHRLLKGSPDVKVDMFERLPVPFGLVRFGVAPDHPEVKLTMADMKDHYDAVVLAYGASGDRELGIPGERDLRGVVSARAFVGWYNGLPDHKDLDPRLLRSHDTAVVVGMGNVALDVARILLAPVEEHLSRTDITQYAIEALRKSTIRREFREMITLQSTRGTLYDPSHLPL</sequence>
<gene>
    <name evidence="7" type="ORF">BJ554DRAFT_5159</name>
</gene>
<accession>A0A8H7ZLX6</accession>
<dbReference type="OrthoDB" id="333024at2759"/>
<dbReference type="GO" id="GO:0016491">
    <property type="term" value="F:oxidoreductase activity"/>
    <property type="evidence" value="ECO:0007669"/>
    <property type="project" value="UniProtKB-KW"/>
</dbReference>
<protein>
    <recommendedName>
        <fullName evidence="9">FAD/NAD(P)-binding domain-containing protein</fullName>
    </recommendedName>
</protein>
<dbReference type="InterPro" id="IPR036188">
    <property type="entry name" value="FAD/NAD-bd_sf"/>
</dbReference>
<proteinExistence type="predicted"/>
<dbReference type="InterPro" id="IPR055275">
    <property type="entry name" value="Ferredox_Rdtase"/>
</dbReference>
<keyword evidence="6" id="KW-0732">Signal</keyword>
<keyword evidence="8" id="KW-1185">Reference proteome</keyword>
<organism evidence="7 8">
    <name type="scientific">Olpidium bornovanus</name>
    <dbReference type="NCBI Taxonomy" id="278681"/>
    <lineage>
        <taxon>Eukaryota</taxon>
        <taxon>Fungi</taxon>
        <taxon>Fungi incertae sedis</taxon>
        <taxon>Olpidiomycota</taxon>
        <taxon>Olpidiomycotina</taxon>
        <taxon>Olpidiomycetes</taxon>
        <taxon>Olpidiales</taxon>
        <taxon>Olpidiaceae</taxon>
        <taxon>Olpidium</taxon>
    </lineage>
</organism>
<keyword evidence="3" id="KW-0274">FAD</keyword>
<evidence type="ECO:0000256" key="5">
    <source>
        <dbReference type="ARBA" id="ARBA00023002"/>
    </source>
</evidence>
<evidence type="ECO:0000313" key="7">
    <source>
        <dbReference type="EMBL" id="KAG5455432.1"/>
    </source>
</evidence>